<keyword evidence="1" id="KW-0808">Transferase</keyword>
<dbReference type="EMBL" id="JAYMRU010000004">
    <property type="protein sequence ID" value="MEM5399950.1"/>
    <property type="molecule type" value="Genomic_DNA"/>
</dbReference>
<protein>
    <submittedName>
        <fullName evidence="1">Polysaccharide pyruvyl transferase family protein</fullName>
    </submittedName>
</protein>
<proteinExistence type="predicted"/>
<comment type="caution">
    <text evidence="1">The sequence shown here is derived from an EMBL/GenBank/DDBJ whole genome shotgun (WGS) entry which is preliminary data.</text>
</comment>
<evidence type="ECO:0000313" key="1">
    <source>
        <dbReference type="EMBL" id="MEM5399950.1"/>
    </source>
</evidence>
<accession>A0ACC6REH3</accession>
<reference evidence="1" key="1">
    <citation type="submission" date="2024-01" db="EMBL/GenBank/DDBJ databases">
        <title>The diversity of rhizobia nodulating Mimosa spp. in eleven states of Brazil covering several biomes is determined by host plant, location, and edaphic factors.</title>
        <authorList>
            <person name="Rouws L."/>
            <person name="Barauna A."/>
            <person name="Beukes C."/>
            <person name="De Faria S.M."/>
            <person name="Gross E."/>
            <person name="Dos Reis Junior F.B."/>
            <person name="Simon M."/>
            <person name="Maluk M."/>
            <person name="Odee D.W."/>
            <person name="Kenicer G."/>
            <person name="Young J.P.W."/>
            <person name="Reis V.M."/>
            <person name="Zilli J."/>
            <person name="James E.K."/>
        </authorList>
    </citation>
    <scope>NUCLEOTIDE SEQUENCE</scope>
    <source>
        <strain evidence="1">JPY452</strain>
    </source>
</reference>
<keyword evidence="2" id="KW-1185">Reference proteome</keyword>
<dbReference type="Proteomes" id="UP001392318">
    <property type="component" value="Unassembled WGS sequence"/>
</dbReference>
<organism evidence="1 2">
    <name type="scientific">Paraburkholderia unamae</name>
    <dbReference type="NCBI Taxonomy" id="219649"/>
    <lineage>
        <taxon>Bacteria</taxon>
        <taxon>Pseudomonadati</taxon>
        <taxon>Pseudomonadota</taxon>
        <taxon>Betaproteobacteria</taxon>
        <taxon>Burkholderiales</taxon>
        <taxon>Burkholderiaceae</taxon>
        <taxon>Paraburkholderia</taxon>
    </lineage>
</organism>
<gene>
    <name evidence="1" type="ORF">VSR83_07595</name>
</gene>
<evidence type="ECO:0000313" key="2">
    <source>
        <dbReference type="Proteomes" id="UP001392318"/>
    </source>
</evidence>
<name>A0ACC6REH3_9BURK</name>
<sequence>MASTPTVIFGAFDRHNFGDLLIALVAARMLPRRELLFAGLAARDPRGDGGPATVALARIAAVARGRPVNVIHAGGELLTCNAWEAAVMLAPPQRAPALIAAEDAWLRNGRAWAHRHVGVASLAPYVLSKSALPGVRVQHLSFNAVGGVELDARNAQLGADVLAALQSADVVSVRDRRTQALLAQRGIAARLIPDPATMTAVLFGTAIRRHATALAMRDVRQAFPRGYAAVQFSADFGDDATLDTLATQLELAAQRHDLGIVLFRAGAAPWHDDLAVYERLAARLRAAHVRVFASLNVRDICALIAGSRIYCGSSLHGRIVAMAYALPRVNISHPDHFLEASKHAAYVRTWEAAGLAGVVNPGNLADAVANALATDRESLRETASALARRYRVEFETVVAENRL</sequence>